<evidence type="ECO:0000256" key="5">
    <source>
        <dbReference type="SAM" id="MobiDB-lite"/>
    </source>
</evidence>
<dbReference type="EMBL" id="CP117466">
    <property type="protein sequence ID" value="WDA13254.1"/>
    <property type="molecule type" value="Genomic_DNA"/>
</dbReference>
<protein>
    <submittedName>
        <fullName evidence="8">Energy transducer TonB</fullName>
    </submittedName>
</protein>
<keyword evidence="2 6" id="KW-0812">Transmembrane</keyword>
<feature type="region of interest" description="Disordered" evidence="5">
    <location>
        <begin position="132"/>
        <end position="196"/>
    </location>
</feature>
<gene>
    <name evidence="8" type="ORF">PRL19_03055</name>
</gene>
<evidence type="ECO:0000256" key="6">
    <source>
        <dbReference type="SAM" id="Phobius"/>
    </source>
</evidence>
<dbReference type="NCBIfam" id="TIGR01352">
    <property type="entry name" value="tonB_Cterm"/>
    <property type="match status" value="1"/>
</dbReference>
<evidence type="ECO:0000313" key="8">
    <source>
        <dbReference type="EMBL" id="WDA13254.1"/>
    </source>
</evidence>
<feature type="transmembrane region" description="Helical" evidence="6">
    <location>
        <begin position="12"/>
        <end position="34"/>
    </location>
</feature>
<proteinExistence type="predicted"/>
<feature type="compositionally biased region" description="Low complexity" evidence="5">
    <location>
        <begin position="168"/>
        <end position="181"/>
    </location>
</feature>
<comment type="subcellular location">
    <subcellularLocation>
        <location evidence="1">Membrane</location>
        <topology evidence="1">Single-pass membrane protein</topology>
    </subcellularLocation>
</comment>
<evidence type="ECO:0000256" key="1">
    <source>
        <dbReference type="ARBA" id="ARBA00004167"/>
    </source>
</evidence>
<keyword evidence="9" id="KW-1185">Reference proteome</keyword>
<feature type="domain" description="TonB C-terminal" evidence="7">
    <location>
        <begin position="202"/>
        <end position="293"/>
    </location>
</feature>
<dbReference type="Pfam" id="PF03544">
    <property type="entry name" value="TonB_C"/>
    <property type="match status" value="1"/>
</dbReference>
<evidence type="ECO:0000256" key="2">
    <source>
        <dbReference type="ARBA" id="ARBA00022692"/>
    </source>
</evidence>
<name>A0ABY7UWW0_9RHOB</name>
<feature type="compositionally biased region" description="Basic and acidic residues" evidence="5">
    <location>
        <begin position="141"/>
        <end position="167"/>
    </location>
</feature>
<dbReference type="SUPFAM" id="SSF74653">
    <property type="entry name" value="TolA/TonB C-terminal domain"/>
    <property type="match status" value="1"/>
</dbReference>
<accession>A0ABY7UWW0</accession>
<evidence type="ECO:0000256" key="4">
    <source>
        <dbReference type="ARBA" id="ARBA00023136"/>
    </source>
</evidence>
<organism evidence="8 9">
    <name type="scientific">Paracoccus marcusii</name>
    <dbReference type="NCBI Taxonomy" id="59779"/>
    <lineage>
        <taxon>Bacteria</taxon>
        <taxon>Pseudomonadati</taxon>
        <taxon>Pseudomonadota</taxon>
        <taxon>Alphaproteobacteria</taxon>
        <taxon>Rhodobacterales</taxon>
        <taxon>Paracoccaceae</taxon>
        <taxon>Paracoccus</taxon>
    </lineage>
</organism>
<keyword evidence="4 6" id="KW-0472">Membrane</keyword>
<sequence>MSGRALRMLGEGGLWAGASVLVLAAHVGAGIWIMGRADAGAPPGLPDAVFVDLAPAMPPAADMPQGAEAAAGLDARPEVEAEEEPLPEEPQPEPQAEPEPDQVVEPIDPATLDLPDFQQFAPPDIPVRTALALDSSTRPQRRPEPQPEPEPRRDPEPAAERQPEPQRRQAAQAAGQRGQAETSRPAGNAQGGGASRQAAADAASLWGAQVGACIQRRATLPRNVRQGGRVNLALTVSRSGAIQGVGIAGSSGSPNVDQAALTAAQRAGRCPAAPAALTDPIYSFTLPIRLDVP</sequence>
<evidence type="ECO:0000313" key="9">
    <source>
        <dbReference type="Proteomes" id="UP001216899"/>
    </source>
</evidence>
<keyword evidence="3 6" id="KW-1133">Transmembrane helix</keyword>
<evidence type="ECO:0000256" key="3">
    <source>
        <dbReference type="ARBA" id="ARBA00022989"/>
    </source>
</evidence>
<dbReference type="Proteomes" id="UP001216899">
    <property type="component" value="Chromosome"/>
</dbReference>
<reference evidence="8 9" key="1">
    <citation type="submission" date="2023-02" db="EMBL/GenBank/DDBJ databases">
        <title>Whole genome sequenc of Paracoccus marcusii MBLB0836.</title>
        <authorList>
            <person name="Seo M.-J."/>
            <person name="Cho E.-S."/>
            <person name="Hwang C.Y."/>
        </authorList>
    </citation>
    <scope>NUCLEOTIDE SEQUENCE [LARGE SCALE GENOMIC DNA]</scope>
    <source>
        <strain evidence="8 9">MBLB0836</strain>
    </source>
</reference>
<dbReference type="InterPro" id="IPR006260">
    <property type="entry name" value="TonB/TolA_C"/>
</dbReference>
<feature type="region of interest" description="Disordered" evidence="5">
    <location>
        <begin position="60"/>
        <end position="107"/>
    </location>
</feature>
<feature type="compositionally biased region" description="Acidic residues" evidence="5">
    <location>
        <begin position="80"/>
        <end position="102"/>
    </location>
</feature>
<evidence type="ECO:0000259" key="7">
    <source>
        <dbReference type="PROSITE" id="PS52015"/>
    </source>
</evidence>
<dbReference type="RefSeq" id="WP_273743827.1">
    <property type="nucleotide sequence ID" value="NZ_CP117466.1"/>
</dbReference>
<dbReference type="PROSITE" id="PS52015">
    <property type="entry name" value="TONB_CTD"/>
    <property type="match status" value="1"/>
</dbReference>
<dbReference type="Gene3D" id="3.30.1150.10">
    <property type="match status" value="1"/>
</dbReference>
<dbReference type="InterPro" id="IPR037682">
    <property type="entry name" value="TonB_C"/>
</dbReference>